<keyword evidence="6" id="KW-0443">Lipid metabolism</keyword>
<name>A0A803LRJ4_CHEQI</name>
<dbReference type="Proteomes" id="UP000596660">
    <property type="component" value="Unplaced"/>
</dbReference>
<dbReference type="AlphaFoldDB" id="A0A803LRJ4"/>
<dbReference type="GO" id="GO:0005739">
    <property type="term" value="C:mitochondrion"/>
    <property type="evidence" value="ECO:0007669"/>
    <property type="project" value="EnsemblPlants"/>
</dbReference>
<dbReference type="GO" id="GO:2001289">
    <property type="term" value="P:lipid X metabolic process"/>
    <property type="evidence" value="ECO:0007669"/>
    <property type="project" value="EnsemblPlants"/>
</dbReference>
<evidence type="ECO:0000256" key="5">
    <source>
        <dbReference type="ARBA" id="ARBA00022679"/>
    </source>
</evidence>
<accession>A0A803LRJ4</accession>
<dbReference type="GO" id="GO:0008915">
    <property type="term" value="F:lipid-A-disaccharide synthase activity"/>
    <property type="evidence" value="ECO:0007669"/>
    <property type="project" value="UniProtKB-EC"/>
</dbReference>
<evidence type="ECO:0000256" key="4">
    <source>
        <dbReference type="ARBA" id="ARBA00022676"/>
    </source>
</evidence>
<dbReference type="GO" id="GO:0005543">
    <property type="term" value="F:phospholipid binding"/>
    <property type="evidence" value="ECO:0007669"/>
    <property type="project" value="TreeGrafter"/>
</dbReference>
<dbReference type="PANTHER" id="PTHR30372:SF4">
    <property type="entry name" value="LIPID-A-DISACCHARIDE SYNTHASE, MITOCHONDRIAL-RELATED"/>
    <property type="match status" value="1"/>
</dbReference>
<proteinExistence type="predicted"/>
<organism evidence="8 9">
    <name type="scientific">Chenopodium quinoa</name>
    <name type="common">Quinoa</name>
    <dbReference type="NCBI Taxonomy" id="63459"/>
    <lineage>
        <taxon>Eukaryota</taxon>
        <taxon>Viridiplantae</taxon>
        <taxon>Streptophyta</taxon>
        <taxon>Embryophyta</taxon>
        <taxon>Tracheophyta</taxon>
        <taxon>Spermatophyta</taxon>
        <taxon>Magnoliopsida</taxon>
        <taxon>eudicotyledons</taxon>
        <taxon>Gunneridae</taxon>
        <taxon>Pentapetalae</taxon>
        <taxon>Caryophyllales</taxon>
        <taxon>Chenopodiaceae</taxon>
        <taxon>Chenopodioideae</taxon>
        <taxon>Atripliceae</taxon>
        <taxon>Chenopodium</taxon>
    </lineage>
</organism>
<protein>
    <recommendedName>
        <fullName evidence="1">lipid-A-disaccharide synthase</fullName>
        <ecNumber evidence="1">2.4.1.182</ecNumber>
    </recommendedName>
</protein>
<evidence type="ECO:0000256" key="3">
    <source>
        <dbReference type="ARBA" id="ARBA00022556"/>
    </source>
</evidence>
<comment type="catalytic activity">
    <reaction evidence="7">
        <text>a lipid X + a UDP-2-N,3-O-bis[(3R)-3-hydroxyacyl]-alpha-D-glucosamine = a lipid A disaccharide + UDP + H(+)</text>
        <dbReference type="Rhea" id="RHEA:67828"/>
        <dbReference type="ChEBI" id="CHEBI:15378"/>
        <dbReference type="ChEBI" id="CHEBI:58223"/>
        <dbReference type="ChEBI" id="CHEBI:137748"/>
        <dbReference type="ChEBI" id="CHEBI:176338"/>
        <dbReference type="ChEBI" id="CHEBI:176343"/>
        <dbReference type="EC" id="2.4.1.182"/>
    </reaction>
</comment>
<keyword evidence="2" id="KW-0444">Lipid biosynthesis</keyword>
<keyword evidence="3" id="KW-0441">Lipid A biosynthesis</keyword>
<dbReference type="PANTHER" id="PTHR30372">
    <property type="entry name" value="LIPID-A-DISACCHARIDE SYNTHASE"/>
    <property type="match status" value="1"/>
</dbReference>
<dbReference type="SUPFAM" id="SSF53756">
    <property type="entry name" value="UDP-Glycosyltransferase/glycogen phosphorylase"/>
    <property type="match status" value="1"/>
</dbReference>
<keyword evidence="9" id="KW-1185">Reference proteome</keyword>
<dbReference type="EnsemblPlants" id="AUR62017573-RA">
    <property type="protein sequence ID" value="AUR62017573-RA:cds"/>
    <property type="gene ID" value="AUR62017573"/>
</dbReference>
<evidence type="ECO:0000313" key="8">
    <source>
        <dbReference type="EnsemblPlants" id="AUR62017573-RA:cds"/>
    </source>
</evidence>
<evidence type="ECO:0000256" key="7">
    <source>
        <dbReference type="ARBA" id="ARBA00048975"/>
    </source>
</evidence>
<dbReference type="EC" id="2.4.1.182" evidence="1"/>
<evidence type="ECO:0000256" key="6">
    <source>
        <dbReference type="ARBA" id="ARBA00023098"/>
    </source>
</evidence>
<keyword evidence="4" id="KW-0328">Glycosyltransferase</keyword>
<dbReference type="GO" id="GO:0009245">
    <property type="term" value="P:lipid A biosynthetic process"/>
    <property type="evidence" value="ECO:0007669"/>
    <property type="project" value="UniProtKB-KW"/>
</dbReference>
<dbReference type="GO" id="GO:0016020">
    <property type="term" value="C:membrane"/>
    <property type="evidence" value="ECO:0007669"/>
    <property type="project" value="GOC"/>
</dbReference>
<reference evidence="8" key="2">
    <citation type="submission" date="2021-03" db="UniProtKB">
        <authorList>
            <consortium name="EnsemblPlants"/>
        </authorList>
    </citation>
    <scope>IDENTIFICATION</scope>
</reference>
<keyword evidence="5" id="KW-0808">Transferase</keyword>
<dbReference type="Pfam" id="PF02684">
    <property type="entry name" value="LpxB"/>
    <property type="match status" value="2"/>
</dbReference>
<evidence type="ECO:0000256" key="1">
    <source>
        <dbReference type="ARBA" id="ARBA00012687"/>
    </source>
</evidence>
<dbReference type="Gramene" id="AUR62017573-RA">
    <property type="protein sequence ID" value="AUR62017573-RA:cds"/>
    <property type="gene ID" value="AUR62017573"/>
</dbReference>
<evidence type="ECO:0000256" key="2">
    <source>
        <dbReference type="ARBA" id="ARBA00022516"/>
    </source>
</evidence>
<sequence length="473" mass="52809">MSLMLAKASQVLSREVVLRNTGLIRRFMSVSSRAVVDSAAKDGELRVFVVAGEVSGDIIGARLMTSLKRLSPFPVKFSGVGGSMMSQHGLRSLFPMEDLAVMGIWELLPHLYKIRVRLKETVEAAFLFKPHVVVTVDAKGFSFRFLKELRDSPIHFHYVAPSFWAWRGGEARLKGLSQFIDHILCILPFEEEVCKLNGLAATFVGHPVLEDCLELNLVRLLTSHYCSISFNIVVEFQGKDTIDWKVYTNSQDFRSKFEIPSGAKVITLLPGSRLQEVQRMVPIFLKTMELLKGSFPELRTVMLAASNQHVEDYLSRLIDHWPVPVILIPGSSIDQKYDAFNASTAALCTSGTVAVELQLARLPCLVAYRAHILTEWLIRYKAKVPYISLPNILLGSPVIPEALFDTCTPKNLASTLTKLIQDEGLREQQIKSAGTVIRLLSPPANSYLQDESGYTSQPSMIAASTLLHYRRCL</sequence>
<dbReference type="InterPro" id="IPR003835">
    <property type="entry name" value="Glyco_trans_19"/>
</dbReference>
<dbReference type="Gene3D" id="3.40.50.2000">
    <property type="entry name" value="Glycogen Phosphorylase B"/>
    <property type="match status" value="1"/>
</dbReference>
<reference evidence="8" key="1">
    <citation type="journal article" date="2017" name="Nature">
        <title>The genome of Chenopodium quinoa.</title>
        <authorList>
            <person name="Jarvis D.E."/>
            <person name="Ho Y.S."/>
            <person name="Lightfoot D.J."/>
            <person name="Schmoeckel S.M."/>
            <person name="Li B."/>
            <person name="Borm T.J.A."/>
            <person name="Ohyanagi H."/>
            <person name="Mineta K."/>
            <person name="Michell C.T."/>
            <person name="Saber N."/>
            <person name="Kharbatia N.M."/>
            <person name="Rupper R.R."/>
            <person name="Sharp A.R."/>
            <person name="Dally N."/>
            <person name="Boughton B.A."/>
            <person name="Woo Y.H."/>
            <person name="Gao G."/>
            <person name="Schijlen E.G.W.M."/>
            <person name="Guo X."/>
            <person name="Momin A.A."/>
            <person name="Negrao S."/>
            <person name="Al-Babili S."/>
            <person name="Gehring C."/>
            <person name="Roessner U."/>
            <person name="Jung C."/>
            <person name="Murphy K."/>
            <person name="Arold S.T."/>
            <person name="Gojobori T."/>
            <person name="van der Linden C.G."/>
            <person name="van Loo E.N."/>
            <person name="Jellen E.N."/>
            <person name="Maughan P.J."/>
            <person name="Tester M."/>
        </authorList>
    </citation>
    <scope>NUCLEOTIDE SEQUENCE [LARGE SCALE GENOMIC DNA]</scope>
    <source>
        <strain evidence="8">cv. PI 614886</strain>
    </source>
</reference>
<dbReference type="OMA" id="SAVHFHY"/>
<evidence type="ECO:0000313" key="9">
    <source>
        <dbReference type="Proteomes" id="UP000596660"/>
    </source>
</evidence>